<name>A0AA88NYW1_TACVA</name>
<dbReference type="AlphaFoldDB" id="A0AA88NYW1"/>
<dbReference type="Proteomes" id="UP001187315">
    <property type="component" value="Unassembled WGS sequence"/>
</dbReference>
<proteinExistence type="predicted"/>
<dbReference type="InterPro" id="IPR047502">
    <property type="entry name" value="DD_TPGS1"/>
</dbReference>
<dbReference type="Gene3D" id="1.20.890.10">
    <property type="entry name" value="cAMP-dependent protein kinase regulatory subunit, dimerization-anchoring domain"/>
    <property type="match status" value="1"/>
</dbReference>
<sequence length="288" mass="31321">MAEKRRSGVASDSKSAKAESDEEFLSQAGVDALLGCALLKLVQARPEDPIGFLAEHFTNEASETESGGGGDAGDGGDGDGGKYQDALEEQQLNKALWHLSLAHHSQRSAFSNNIRVAYDLLSECGTTRHAPGGVQGRLYTEMLRCVCSDSGLSEKTAAPLLHRLQCRDYEAVPFELFRQAVMTCATFSDYLHRARCLYTAVACSPERPAERELCETVLNALREALDTSHGSEATRYLEASAKISPAELARAMVKKRGASREQEGPSMDMREFEDAAAALFITRVRVVN</sequence>
<evidence type="ECO:0000259" key="2">
    <source>
        <dbReference type="Pfam" id="PF24480"/>
    </source>
</evidence>
<dbReference type="InterPro" id="IPR057632">
    <property type="entry name" value="TPGS1_C"/>
</dbReference>
<feature type="compositionally biased region" description="Gly residues" evidence="1">
    <location>
        <begin position="66"/>
        <end position="75"/>
    </location>
</feature>
<organism evidence="3 4">
    <name type="scientific">Tachysurus vachellii</name>
    <name type="common">Darkbarbel catfish</name>
    <name type="synonym">Pelteobagrus vachellii</name>
    <dbReference type="NCBI Taxonomy" id="175792"/>
    <lineage>
        <taxon>Eukaryota</taxon>
        <taxon>Metazoa</taxon>
        <taxon>Chordata</taxon>
        <taxon>Craniata</taxon>
        <taxon>Vertebrata</taxon>
        <taxon>Euteleostomi</taxon>
        <taxon>Actinopterygii</taxon>
        <taxon>Neopterygii</taxon>
        <taxon>Teleostei</taxon>
        <taxon>Ostariophysi</taxon>
        <taxon>Siluriformes</taxon>
        <taxon>Bagridae</taxon>
        <taxon>Tachysurus</taxon>
    </lineage>
</organism>
<gene>
    <name evidence="3" type="ORF">Q7C36_000252</name>
</gene>
<feature type="region of interest" description="Disordered" evidence="1">
    <location>
        <begin position="1"/>
        <end position="22"/>
    </location>
</feature>
<evidence type="ECO:0000313" key="4">
    <source>
        <dbReference type="Proteomes" id="UP001187315"/>
    </source>
</evidence>
<accession>A0AA88NYW1</accession>
<comment type="caution">
    <text evidence="3">The sequence shown here is derived from an EMBL/GenBank/DDBJ whole genome shotgun (WGS) entry which is preliminary data.</text>
</comment>
<feature type="region of interest" description="Disordered" evidence="1">
    <location>
        <begin position="60"/>
        <end position="83"/>
    </location>
</feature>
<dbReference type="PANTHER" id="PTHR31932:SF2">
    <property type="entry name" value="TUBULIN POLYGLUTAMYLASE COMPLEX SUBUNIT 1"/>
    <property type="match status" value="1"/>
</dbReference>
<dbReference type="CDD" id="cd22960">
    <property type="entry name" value="DD_TPGS1"/>
    <property type="match status" value="1"/>
</dbReference>
<feature type="domain" description="Tubulin polyglutamylase complex subunit 1-like C-terminal" evidence="2">
    <location>
        <begin position="88"/>
        <end position="285"/>
    </location>
</feature>
<keyword evidence="4" id="KW-1185">Reference proteome</keyword>
<dbReference type="EMBL" id="JAVHJS010000001">
    <property type="protein sequence ID" value="KAK2868381.1"/>
    <property type="molecule type" value="Genomic_DNA"/>
</dbReference>
<evidence type="ECO:0000256" key="1">
    <source>
        <dbReference type="SAM" id="MobiDB-lite"/>
    </source>
</evidence>
<protein>
    <recommendedName>
        <fullName evidence="2">Tubulin polyglutamylase complex subunit 1-like C-terminal domain-containing protein</fullName>
    </recommendedName>
</protein>
<dbReference type="Pfam" id="PF24480">
    <property type="entry name" value="TPGS1_C"/>
    <property type="match status" value="1"/>
</dbReference>
<reference evidence="3" key="1">
    <citation type="submission" date="2023-08" db="EMBL/GenBank/DDBJ databases">
        <title>Pelteobagrus vachellii genome.</title>
        <authorList>
            <person name="Liu H."/>
        </authorList>
    </citation>
    <scope>NUCLEOTIDE SEQUENCE</scope>
    <source>
        <strain evidence="3">PRFRI_2022a</strain>
        <tissue evidence="3">Muscle</tissue>
    </source>
</reference>
<dbReference type="GO" id="GO:0008017">
    <property type="term" value="F:microtubule binding"/>
    <property type="evidence" value="ECO:0007669"/>
    <property type="project" value="TreeGrafter"/>
</dbReference>
<dbReference type="PANTHER" id="PTHR31932">
    <property type="entry name" value="TUBULIN POLYGLUTAMYLASE COMPLEX SUBUNIT 1"/>
    <property type="match status" value="1"/>
</dbReference>
<dbReference type="InterPro" id="IPR039235">
    <property type="entry name" value="TPGS1"/>
</dbReference>
<evidence type="ECO:0000313" key="3">
    <source>
        <dbReference type="EMBL" id="KAK2868381.1"/>
    </source>
</evidence>